<sequence length="54" mass="6136">MSQPTIVQSKSQSFHKAKSAMSELIEALPQQQNALFEERKRKLFKVIQEGGNAF</sequence>
<name>A0AAD1BKV1_PREIN</name>
<dbReference type="AlphaFoldDB" id="A0AAD1BKV1"/>
<dbReference type="Proteomes" id="UP000067008">
    <property type="component" value="Chromosome 1"/>
</dbReference>
<organism evidence="1 2">
    <name type="scientific">Prevotella intermedia</name>
    <dbReference type="NCBI Taxonomy" id="28131"/>
    <lineage>
        <taxon>Bacteria</taxon>
        <taxon>Pseudomonadati</taxon>
        <taxon>Bacteroidota</taxon>
        <taxon>Bacteroidia</taxon>
        <taxon>Bacteroidales</taxon>
        <taxon>Prevotellaceae</taxon>
        <taxon>Prevotella</taxon>
    </lineage>
</organism>
<evidence type="ECO:0000313" key="1">
    <source>
        <dbReference type="EMBL" id="BAR97183.1"/>
    </source>
</evidence>
<proteinExistence type="predicted"/>
<accession>A0AAD1BKV1</accession>
<protein>
    <submittedName>
        <fullName evidence="1">Uncharacterized protein</fullName>
    </submittedName>
</protein>
<evidence type="ECO:0000313" key="2">
    <source>
        <dbReference type="Proteomes" id="UP000067008"/>
    </source>
</evidence>
<dbReference type="EMBL" id="AP014926">
    <property type="protein sequence ID" value="BAR97183.1"/>
    <property type="molecule type" value="Genomic_DNA"/>
</dbReference>
<reference evidence="1 2" key="1">
    <citation type="submission" date="2015-07" db="EMBL/GenBank/DDBJ databases">
        <title>Complete genome sequence of Prevotella intermedia strain 17-2.</title>
        <authorList>
            <person name="Nambu T."/>
        </authorList>
    </citation>
    <scope>NUCLEOTIDE SEQUENCE [LARGE SCALE GENOMIC DNA]</scope>
    <source>
        <strain evidence="1 2">17-2</strain>
    </source>
</reference>
<gene>
    <name evidence="1" type="ORF">PI172_2455</name>
</gene>